<evidence type="ECO:0000313" key="2">
    <source>
        <dbReference type="EMBL" id="KAK1597287.1"/>
    </source>
</evidence>
<dbReference type="GeneID" id="85444048"/>
<dbReference type="AlphaFoldDB" id="A0AAD8V7M6"/>
<gene>
    <name evidence="2" type="ORF">LY79DRAFT_576602</name>
</gene>
<name>A0AAD8V7M6_9PEZI</name>
<proteinExistence type="predicted"/>
<reference evidence="2" key="1">
    <citation type="submission" date="2021-06" db="EMBL/GenBank/DDBJ databases">
        <title>Comparative genomics, transcriptomics and evolutionary studies reveal genomic signatures of adaptation to plant cell wall in hemibiotrophic fungi.</title>
        <authorList>
            <consortium name="DOE Joint Genome Institute"/>
            <person name="Baroncelli R."/>
            <person name="Diaz J.F."/>
            <person name="Benocci T."/>
            <person name="Peng M."/>
            <person name="Battaglia E."/>
            <person name="Haridas S."/>
            <person name="Andreopoulos W."/>
            <person name="Labutti K."/>
            <person name="Pangilinan J."/>
            <person name="Floch G.L."/>
            <person name="Makela M.R."/>
            <person name="Henrissat B."/>
            <person name="Grigoriev I.V."/>
            <person name="Crouch J.A."/>
            <person name="De Vries R.P."/>
            <person name="Sukno S.A."/>
            <person name="Thon M.R."/>
        </authorList>
    </citation>
    <scope>NUCLEOTIDE SEQUENCE</scope>
    <source>
        <strain evidence="2">CBS 125086</strain>
    </source>
</reference>
<evidence type="ECO:0000256" key="1">
    <source>
        <dbReference type="SAM" id="MobiDB-lite"/>
    </source>
</evidence>
<evidence type="ECO:0000313" key="3">
    <source>
        <dbReference type="Proteomes" id="UP001230504"/>
    </source>
</evidence>
<accession>A0AAD8V7M6</accession>
<protein>
    <submittedName>
        <fullName evidence="2">Uncharacterized protein</fullName>
    </submittedName>
</protein>
<keyword evidence="3" id="KW-1185">Reference proteome</keyword>
<feature type="region of interest" description="Disordered" evidence="1">
    <location>
        <begin position="54"/>
        <end position="79"/>
    </location>
</feature>
<comment type="caution">
    <text evidence="2">The sequence shown here is derived from an EMBL/GenBank/DDBJ whole genome shotgun (WGS) entry which is preliminary data.</text>
</comment>
<dbReference type="EMBL" id="JAHLJV010000008">
    <property type="protein sequence ID" value="KAK1597287.1"/>
    <property type="molecule type" value="Genomic_DNA"/>
</dbReference>
<feature type="compositionally biased region" description="Basic and acidic residues" evidence="1">
    <location>
        <begin position="54"/>
        <end position="68"/>
    </location>
</feature>
<organism evidence="2 3">
    <name type="scientific">Colletotrichum navitas</name>
    <dbReference type="NCBI Taxonomy" id="681940"/>
    <lineage>
        <taxon>Eukaryota</taxon>
        <taxon>Fungi</taxon>
        <taxon>Dikarya</taxon>
        <taxon>Ascomycota</taxon>
        <taxon>Pezizomycotina</taxon>
        <taxon>Sordariomycetes</taxon>
        <taxon>Hypocreomycetidae</taxon>
        <taxon>Glomerellales</taxon>
        <taxon>Glomerellaceae</taxon>
        <taxon>Colletotrichum</taxon>
        <taxon>Colletotrichum graminicola species complex</taxon>
    </lineage>
</organism>
<dbReference type="RefSeq" id="XP_060418077.1">
    <property type="nucleotide sequence ID" value="XM_060559808.1"/>
</dbReference>
<dbReference type="Proteomes" id="UP001230504">
    <property type="component" value="Unassembled WGS sequence"/>
</dbReference>
<sequence>MIQQASGERLPGCVCTGPSTTTRYPNIPPSGLPFRPPLRLRPLPWRSTISIPSKEKPYGAYGDHEGRARVSSPEAQGLDRLSLDVDMRIPATISPSGPASPAASIRSFPPYTTSKQCRGVGIERTGQNLRSMMGFPTWMRRAERAGTLRRGRGRCRAGSVSVFAVQPDPSFAD</sequence>